<evidence type="ECO:0000256" key="2">
    <source>
        <dbReference type="SAM" id="MobiDB-lite"/>
    </source>
</evidence>
<feature type="region of interest" description="Disordered" evidence="2">
    <location>
        <begin position="67"/>
        <end position="102"/>
    </location>
</feature>
<organism evidence="3 4">
    <name type="scientific">Pristionchus pacificus</name>
    <name type="common">Parasitic nematode worm</name>
    <dbReference type="NCBI Taxonomy" id="54126"/>
    <lineage>
        <taxon>Eukaryota</taxon>
        <taxon>Metazoa</taxon>
        <taxon>Ecdysozoa</taxon>
        <taxon>Nematoda</taxon>
        <taxon>Chromadorea</taxon>
        <taxon>Rhabditida</taxon>
        <taxon>Rhabditina</taxon>
        <taxon>Diplogasteromorpha</taxon>
        <taxon>Diplogasteroidea</taxon>
        <taxon>Neodiplogasteridae</taxon>
        <taxon>Pristionchus</taxon>
    </lineage>
</organism>
<comment type="similarity">
    <text evidence="1">Belongs to the STXBP/unc-18/SEC1 family.</text>
</comment>
<dbReference type="GO" id="GO:0006898">
    <property type="term" value="P:receptor-mediated endocytosis"/>
    <property type="evidence" value="ECO:0007669"/>
    <property type="project" value="EnsemblMetazoa"/>
</dbReference>
<dbReference type="PIRSF" id="PIRSF005715">
    <property type="entry name" value="VPS45_Sec1"/>
    <property type="match status" value="1"/>
</dbReference>
<name>A0A2A6B4I0_PRIPA</name>
<evidence type="ECO:0000313" key="4">
    <source>
        <dbReference type="Proteomes" id="UP000005239"/>
    </source>
</evidence>
<reference evidence="4" key="1">
    <citation type="journal article" date="2008" name="Nat. Genet.">
        <title>The Pristionchus pacificus genome provides a unique perspective on nematode lifestyle and parasitism.</title>
        <authorList>
            <person name="Dieterich C."/>
            <person name="Clifton S.W."/>
            <person name="Schuster L.N."/>
            <person name="Chinwalla A."/>
            <person name="Delehaunty K."/>
            <person name="Dinkelacker I."/>
            <person name="Fulton L."/>
            <person name="Fulton R."/>
            <person name="Godfrey J."/>
            <person name="Minx P."/>
            <person name="Mitreva M."/>
            <person name="Roeseler W."/>
            <person name="Tian H."/>
            <person name="Witte H."/>
            <person name="Yang S.P."/>
            <person name="Wilson R.K."/>
            <person name="Sommer R.J."/>
        </authorList>
    </citation>
    <scope>NUCLEOTIDE SEQUENCE [LARGE SCALE GENOMIC DNA]</scope>
    <source>
        <strain evidence="4">PS312</strain>
    </source>
</reference>
<dbReference type="Gene3D" id="3.90.830.10">
    <property type="entry name" value="Syntaxin Binding Protein 1, Chain A, domain 2"/>
    <property type="match status" value="1"/>
</dbReference>
<proteinExistence type="inferred from homology"/>
<dbReference type="InterPro" id="IPR027482">
    <property type="entry name" value="Sec1-like_dom2"/>
</dbReference>
<dbReference type="InterPro" id="IPR001619">
    <property type="entry name" value="Sec1-like"/>
</dbReference>
<evidence type="ECO:0000256" key="1">
    <source>
        <dbReference type="ARBA" id="ARBA00009884"/>
    </source>
</evidence>
<gene>
    <name evidence="3" type="primary">WBGene00276554</name>
</gene>
<dbReference type="AlphaFoldDB" id="A0A2A6B4I0"/>
<dbReference type="Proteomes" id="UP000005239">
    <property type="component" value="Unassembled WGS sequence"/>
</dbReference>
<reference evidence="3" key="2">
    <citation type="submission" date="2022-06" db="UniProtKB">
        <authorList>
            <consortium name="EnsemblMetazoa"/>
        </authorList>
    </citation>
    <scope>IDENTIFICATION</scope>
    <source>
        <strain evidence="3">PS312</strain>
    </source>
</reference>
<evidence type="ECO:0000313" key="3">
    <source>
        <dbReference type="EnsemblMetazoa" id="PPA38185.1"/>
    </source>
</evidence>
<dbReference type="GO" id="GO:0006886">
    <property type="term" value="P:intracellular protein transport"/>
    <property type="evidence" value="ECO:0000318"/>
    <property type="project" value="GO_Central"/>
</dbReference>
<dbReference type="EnsemblMetazoa" id="PPA38185.1">
    <property type="protein sequence ID" value="PPA38185.1"/>
    <property type="gene ID" value="WBGene00276554"/>
</dbReference>
<dbReference type="Gene3D" id="3.40.50.2060">
    <property type="match status" value="1"/>
</dbReference>
<keyword evidence="4" id="KW-1185">Reference proteome</keyword>
<dbReference type="InterPro" id="IPR043127">
    <property type="entry name" value="Sec-1-like_dom3a"/>
</dbReference>
<dbReference type="GO" id="GO:0006907">
    <property type="term" value="P:pinocytosis"/>
    <property type="evidence" value="ECO:0007669"/>
    <property type="project" value="EnsemblMetazoa"/>
</dbReference>
<dbReference type="Gene3D" id="3.40.50.1910">
    <property type="match status" value="1"/>
</dbReference>
<dbReference type="Pfam" id="PF00995">
    <property type="entry name" value="Sec1"/>
    <property type="match status" value="2"/>
</dbReference>
<accession>A0A2A6B4I0</accession>
<dbReference type="GO" id="GO:0000139">
    <property type="term" value="C:Golgi membrane"/>
    <property type="evidence" value="ECO:0000318"/>
    <property type="project" value="GO_Central"/>
</dbReference>
<protein>
    <submittedName>
        <fullName evidence="3">Vps-45</fullName>
    </submittedName>
</protein>
<dbReference type="SUPFAM" id="SSF56815">
    <property type="entry name" value="Sec1/munc18-like (SM) proteins"/>
    <property type="match status" value="2"/>
</dbReference>
<dbReference type="InterPro" id="IPR043154">
    <property type="entry name" value="Sec-1-like_dom1"/>
</dbReference>
<accession>A0A8R1UT75</accession>
<dbReference type="OrthoDB" id="10266265at2759"/>
<sequence>MLHFGDFSGGIAAEDVRTGGLQEIRLCVPLSKSDRVLFLPPFSYHSSPVPGQLLSIRESGRQGEKQSSMGACCCKQKKDGASKNTDSSSSRHRTTKQRATTRTSPFTDSRLLWFKMVDVLDTVRLYIKDMVHLAGPQMKIMLMDKETTSIVSCAYGQNEMMQKEVYIFERIDNGVQREPIKYLKCIVYIRPTPDNLHLLQEELRNPRYAQYYIYFSNIVSKADLKMLAEADEQETVRDVQEFFIDSIALSANLTSLSIPRPYDHTVTNMSVQSLRRSAEGLIGLLLSLKKRPQIRYQRSSEDATKLAQKVGEVIRREAQLFEETVADTLLLVIDRFEDPVTPLLNQWTYEAMVHELLTFKQNCVTVEGNKYVLNERDDEFYARNICSNFGEIGANCKALIQEYQQKANTHKNVESIADMKQFVEEYPQFRKMSGSVSKHVAIIGELSRLVGAHNLLEVIDVLNGVLHKTRVKSFGPYMARDFLFLSHLGPFAVPLFEDHSHFGLIPVRALTGGAVSELEQSMVVDGDQARALDRLKALIVHPKTTTLDITRLIMLYALRFEGANAADLRALVQKTRSNDTADVLLTLLKYAGASRRRGDLFGSANPMEITKRFIKGLKGVENVYTQHVPVLQQYLETAMRGRLMDSHWGAVSGEGVSTARIDHIIVFVVGGTTFAESALVRQWNERRRAQPGLPSVTLHATHVHNTTSFIEQISAMRQ</sequence>
<dbReference type="PANTHER" id="PTHR11679">
    <property type="entry name" value="VESICLE PROTEIN SORTING-ASSOCIATED"/>
    <property type="match status" value="1"/>
</dbReference>
<dbReference type="InterPro" id="IPR036045">
    <property type="entry name" value="Sec1-like_sf"/>
</dbReference>
<dbReference type="GO" id="GO:0016192">
    <property type="term" value="P:vesicle-mediated transport"/>
    <property type="evidence" value="ECO:0000318"/>
    <property type="project" value="GO_Central"/>
</dbReference>